<dbReference type="PROSITE" id="PS50887">
    <property type="entry name" value="GGDEF"/>
    <property type="match status" value="1"/>
</dbReference>
<dbReference type="InterPro" id="IPR043128">
    <property type="entry name" value="Rev_trsase/Diguanyl_cyclase"/>
</dbReference>
<dbReference type="Pfam" id="PF00072">
    <property type="entry name" value="Response_reg"/>
    <property type="match status" value="1"/>
</dbReference>
<keyword evidence="1" id="KW-0597">Phosphoprotein</keyword>
<dbReference type="Gene3D" id="3.40.50.2300">
    <property type="match status" value="1"/>
</dbReference>
<evidence type="ECO:0000259" key="3">
    <source>
        <dbReference type="PROSITE" id="PS50883"/>
    </source>
</evidence>
<dbReference type="InterPro" id="IPR001633">
    <property type="entry name" value="EAL_dom"/>
</dbReference>
<dbReference type="GO" id="GO:0071111">
    <property type="term" value="F:cyclic-guanylate-specific phosphodiesterase activity"/>
    <property type="evidence" value="ECO:0007669"/>
    <property type="project" value="InterPro"/>
</dbReference>
<evidence type="ECO:0000313" key="6">
    <source>
        <dbReference type="Proteomes" id="UP000290657"/>
    </source>
</evidence>
<dbReference type="Gene3D" id="3.30.70.270">
    <property type="match status" value="1"/>
</dbReference>
<dbReference type="OrthoDB" id="9790732at2"/>
<protein>
    <submittedName>
        <fullName evidence="5">Diguanylate cyclase</fullName>
    </submittedName>
</protein>
<dbReference type="PROSITE" id="PS50883">
    <property type="entry name" value="EAL"/>
    <property type="match status" value="1"/>
</dbReference>
<dbReference type="Gene3D" id="3.20.20.450">
    <property type="entry name" value="EAL domain"/>
    <property type="match status" value="1"/>
</dbReference>
<dbReference type="Pfam" id="PF00563">
    <property type="entry name" value="EAL"/>
    <property type="match status" value="1"/>
</dbReference>
<dbReference type="CDD" id="cd17536">
    <property type="entry name" value="REC_YesN-like"/>
    <property type="match status" value="1"/>
</dbReference>
<dbReference type="AlphaFoldDB" id="A0A4Q0XT15"/>
<feature type="domain" description="EAL" evidence="3">
    <location>
        <begin position="297"/>
        <end position="537"/>
    </location>
</feature>
<dbReference type="SMART" id="SM00448">
    <property type="entry name" value="REC"/>
    <property type="match status" value="1"/>
</dbReference>
<dbReference type="InterPro" id="IPR035919">
    <property type="entry name" value="EAL_sf"/>
</dbReference>
<dbReference type="CDD" id="cd01948">
    <property type="entry name" value="EAL"/>
    <property type="match status" value="1"/>
</dbReference>
<evidence type="ECO:0000259" key="4">
    <source>
        <dbReference type="PROSITE" id="PS50887"/>
    </source>
</evidence>
<name>A0A4Q0XT15_9BACT</name>
<dbReference type="InterPro" id="IPR029787">
    <property type="entry name" value="Nucleotide_cyclase"/>
</dbReference>
<keyword evidence="6" id="KW-1185">Reference proteome</keyword>
<dbReference type="RefSeq" id="WP_128994651.1">
    <property type="nucleotide sequence ID" value="NZ_PDKN01000001.1"/>
</dbReference>
<feature type="domain" description="GGDEF" evidence="4">
    <location>
        <begin position="158"/>
        <end position="293"/>
    </location>
</feature>
<dbReference type="InterPro" id="IPR000160">
    <property type="entry name" value="GGDEF_dom"/>
</dbReference>
<feature type="domain" description="Response regulatory" evidence="2">
    <location>
        <begin position="12"/>
        <end position="128"/>
    </location>
</feature>
<gene>
    <name evidence="5" type="ORF">CRV04_00435</name>
</gene>
<dbReference type="EMBL" id="PDKN01000001">
    <property type="protein sequence ID" value="RXJ60516.1"/>
    <property type="molecule type" value="Genomic_DNA"/>
</dbReference>
<dbReference type="SMART" id="SM00267">
    <property type="entry name" value="GGDEF"/>
    <property type="match status" value="1"/>
</dbReference>
<proteinExistence type="predicted"/>
<dbReference type="SUPFAM" id="SSF141868">
    <property type="entry name" value="EAL domain-like"/>
    <property type="match status" value="1"/>
</dbReference>
<dbReference type="CDD" id="cd01949">
    <property type="entry name" value="GGDEF"/>
    <property type="match status" value="1"/>
</dbReference>
<evidence type="ECO:0000259" key="2">
    <source>
        <dbReference type="PROSITE" id="PS50110"/>
    </source>
</evidence>
<dbReference type="GO" id="GO:0000160">
    <property type="term" value="P:phosphorelay signal transduction system"/>
    <property type="evidence" value="ECO:0007669"/>
    <property type="project" value="InterPro"/>
</dbReference>
<reference evidence="5 6" key="1">
    <citation type="submission" date="2017-10" db="EMBL/GenBank/DDBJ databases">
        <title>Genomics of the genus Arcobacter.</title>
        <authorList>
            <person name="Perez-Cataluna A."/>
            <person name="Figueras M.J."/>
        </authorList>
    </citation>
    <scope>NUCLEOTIDE SEQUENCE [LARGE SCALE GENOMIC DNA]</scope>
    <source>
        <strain evidence="5 6">CECT 8987</strain>
    </source>
</reference>
<organism evidence="5 6">
    <name type="scientific">Candidatus Marinarcus aquaticus</name>
    <dbReference type="NCBI Taxonomy" id="2044504"/>
    <lineage>
        <taxon>Bacteria</taxon>
        <taxon>Pseudomonadati</taxon>
        <taxon>Campylobacterota</taxon>
        <taxon>Epsilonproteobacteria</taxon>
        <taxon>Campylobacterales</taxon>
        <taxon>Arcobacteraceae</taxon>
        <taxon>Candidatus Marinarcus</taxon>
    </lineage>
</organism>
<dbReference type="InterPro" id="IPR011006">
    <property type="entry name" value="CheY-like_superfamily"/>
</dbReference>
<dbReference type="Proteomes" id="UP000290657">
    <property type="component" value="Unassembled WGS sequence"/>
</dbReference>
<evidence type="ECO:0000256" key="1">
    <source>
        <dbReference type="PROSITE-ProRule" id="PRU00169"/>
    </source>
</evidence>
<dbReference type="SMART" id="SM00052">
    <property type="entry name" value="EAL"/>
    <property type="match status" value="1"/>
</dbReference>
<dbReference type="PROSITE" id="PS50110">
    <property type="entry name" value="RESPONSE_REGULATORY"/>
    <property type="match status" value="1"/>
</dbReference>
<dbReference type="SUPFAM" id="SSF52172">
    <property type="entry name" value="CheY-like"/>
    <property type="match status" value="1"/>
</dbReference>
<dbReference type="NCBIfam" id="TIGR00254">
    <property type="entry name" value="GGDEF"/>
    <property type="match status" value="1"/>
</dbReference>
<dbReference type="Pfam" id="PF00990">
    <property type="entry name" value="GGDEF"/>
    <property type="match status" value="1"/>
</dbReference>
<sequence>MVNNISILKNITILYAEDEEALREITLNILVGFTKKQYVAKDGLEGLELFEKYQDQIDLIITDVNMPNMNGLEMIKKIKEINPNIPIIVTTAFSNTEYLLEAIDIGVDKYILKPIDMKKLLQIMGQSLLYHELKDLYIDKLTNLPNRNKLKKDITDNNDTLMALVNIDKFSNINDLYGESNGDELLVQFALQLKSMFSSTIYKIYRIEADKFGVVTQDTSIQLDDFRNMCIEFAHDIEANSIQIAEHEIDINVTIGIATGADAYKFTQRVITYAKNKLEQVMVYDDSFNIQEDIEENIKWVKKIKNALKESKFRAYYQPIVNSQTQTVYKYEALLRYIDEDGSAVSPMLFLDIAKKAKLYPKIIIVMLTEAFELIKAKQKRVAVNISFDDIISIKTRQKVMQLLENNQEHTSMLEFEILESEQIDDFNAVIDFIKDVKKYGCMIGVDDFGAGYSNFNMLTNLNIDFVKIDGSLIRDIDKKQNQQIIVNTISRFSKEFGFNTVAEFVSSEEIYNKVKEIGIDYCQGYYFDKPISYEEI</sequence>
<dbReference type="PANTHER" id="PTHR33121">
    <property type="entry name" value="CYCLIC DI-GMP PHOSPHODIESTERASE PDEF"/>
    <property type="match status" value="1"/>
</dbReference>
<dbReference type="SUPFAM" id="SSF55073">
    <property type="entry name" value="Nucleotide cyclase"/>
    <property type="match status" value="1"/>
</dbReference>
<dbReference type="InterPro" id="IPR001789">
    <property type="entry name" value="Sig_transdc_resp-reg_receiver"/>
</dbReference>
<feature type="modified residue" description="4-aspartylphosphate" evidence="1">
    <location>
        <position position="63"/>
    </location>
</feature>
<comment type="caution">
    <text evidence="5">The sequence shown here is derived from an EMBL/GenBank/DDBJ whole genome shotgun (WGS) entry which is preliminary data.</text>
</comment>
<dbReference type="PANTHER" id="PTHR33121:SF79">
    <property type="entry name" value="CYCLIC DI-GMP PHOSPHODIESTERASE PDED-RELATED"/>
    <property type="match status" value="1"/>
</dbReference>
<evidence type="ECO:0000313" key="5">
    <source>
        <dbReference type="EMBL" id="RXJ60516.1"/>
    </source>
</evidence>
<accession>A0A4Q0XT15</accession>
<dbReference type="InterPro" id="IPR050706">
    <property type="entry name" value="Cyclic-di-GMP_PDE-like"/>
</dbReference>